<comment type="caution">
    <text evidence="6">The sequence shown here is derived from an EMBL/GenBank/DDBJ whole genome shotgun (WGS) entry which is preliminary data.</text>
</comment>
<dbReference type="PROSITE" id="PS50931">
    <property type="entry name" value="HTH_LYSR"/>
    <property type="match status" value="1"/>
</dbReference>
<dbReference type="SUPFAM" id="SSF46785">
    <property type="entry name" value="Winged helix' DNA-binding domain"/>
    <property type="match status" value="1"/>
</dbReference>
<dbReference type="RefSeq" id="WP_161815634.1">
    <property type="nucleotide sequence ID" value="NZ_BLJN01000007.1"/>
</dbReference>
<dbReference type="InterPro" id="IPR005119">
    <property type="entry name" value="LysR_subst-bd"/>
</dbReference>
<dbReference type="Gene3D" id="1.10.10.10">
    <property type="entry name" value="Winged helix-like DNA-binding domain superfamily/Winged helix DNA-binding domain"/>
    <property type="match status" value="1"/>
</dbReference>
<keyword evidence="2" id="KW-0805">Transcription regulation</keyword>
<dbReference type="InterPro" id="IPR037402">
    <property type="entry name" value="YidZ_PBP2"/>
</dbReference>
<evidence type="ECO:0000313" key="6">
    <source>
        <dbReference type="EMBL" id="GFE84037.1"/>
    </source>
</evidence>
<evidence type="ECO:0000256" key="4">
    <source>
        <dbReference type="ARBA" id="ARBA00023163"/>
    </source>
</evidence>
<dbReference type="Pfam" id="PF00126">
    <property type="entry name" value="HTH_1"/>
    <property type="match status" value="1"/>
</dbReference>
<reference evidence="7" key="1">
    <citation type="submission" date="2020-01" db="EMBL/GenBank/DDBJ databases">
        <title>'Steroidobacter agaridevorans' sp. nov., agar-degrading bacteria isolated from rhizosphere soils.</title>
        <authorList>
            <person name="Ikenaga M."/>
            <person name="Kataoka M."/>
            <person name="Murouchi A."/>
            <person name="Katsuragi S."/>
            <person name="Sakai M."/>
        </authorList>
    </citation>
    <scope>NUCLEOTIDE SEQUENCE [LARGE SCALE GENOMIC DNA]</scope>
    <source>
        <strain evidence="7">YU21-B</strain>
    </source>
</reference>
<dbReference type="InterPro" id="IPR036390">
    <property type="entry name" value="WH_DNA-bd_sf"/>
</dbReference>
<evidence type="ECO:0000256" key="1">
    <source>
        <dbReference type="ARBA" id="ARBA00009437"/>
    </source>
</evidence>
<evidence type="ECO:0000259" key="5">
    <source>
        <dbReference type="PROSITE" id="PS50931"/>
    </source>
</evidence>
<dbReference type="GO" id="GO:0003700">
    <property type="term" value="F:DNA-binding transcription factor activity"/>
    <property type="evidence" value="ECO:0007669"/>
    <property type="project" value="InterPro"/>
</dbReference>
<proteinExistence type="inferred from homology"/>
<evidence type="ECO:0000256" key="3">
    <source>
        <dbReference type="ARBA" id="ARBA00023125"/>
    </source>
</evidence>
<keyword evidence="4" id="KW-0804">Transcription</keyword>
<evidence type="ECO:0000256" key="2">
    <source>
        <dbReference type="ARBA" id="ARBA00023015"/>
    </source>
</evidence>
<accession>A0A829YKZ3</accession>
<dbReference type="Pfam" id="PF03466">
    <property type="entry name" value="LysR_substrate"/>
    <property type="match status" value="1"/>
</dbReference>
<feature type="domain" description="HTH lysR-type" evidence="5">
    <location>
        <begin position="6"/>
        <end position="63"/>
    </location>
</feature>
<dbReference type="InterPro" id="IPR000847">
    <property type="entry name" value="LysR_HTH_N"/>
</dbReference>
<dbReference type="Gene3D" id="3.40.190.10">
    <property type="entry name" value="Periplasmic binding protein-like II"/>
    <property type="match status" value="2"/>
</dbReference>
<keyword evidence="7" id="KW-1185">Reference proteome</keyword>
<dbReference type="SUPFAM" id="SSF53850">
    <property type="entry name" value="Periplasmic binding protein-like II"/>
    <property type="match status" value="1"/>
</dbReference>
<dbReference type="EMBL" id="BLJN01000007">
    <property type="protein sequence ID" value="GFE84037.1"/>
    <property type="molecule type" value="Genomic_DNA"/>
</dbReference>
<gene>
    <name evidence="6" type="ORF">GCM10011487_60370</name>
</gene>
<name>A0A829YKZ3_9GAMM</name>
<sequence>MQLSRIDLNLFTVFDAIYREGGITPASRRLHLSQPAVSHALGRLRELLNDPLFERRGHEMIPTPLARSLADSIASSLGNLEQMLQRVGHFEPGTAQRCFTIAARESHELTFLPALMSRIGAEASHIDIASVRIDRRDLEEDLQSGEIDLAIDVALPLSNDVRRERIGAEPLVVLARADHPVVQGKLDIETYTSLSHILITGRRRGGGYEDGALARLGMSRHIKMRCQHHAAASQVVSRSDLLATMTRSQAVIVNRATGNQLLPFPAEVPPLESFLYWHSNVDEDPASQWFRAQVKECLGQARSLYDSTTRDTMP</sequence>
<dbReference type="InterPro" id="IPR036388">
    <property type="entry name" value="WH-like_DNA-bd_sf"/>
</dbReference>
<evidence type="ECO:0000313" key="7">
    <source>
        <dbReference type="Proteomes" id="UP000445000"/>
    </source>
</evidence>
<dbReference type="CDD" id="cd08417">
    <property type="entry name" value="PBP2_Nitroaromatics_like"/>
    <property type="match status" value="1"/>
</dbReference>
<protein>
    <submittedName>
        <fullName evidence="6">Transcriptional regulator</fullName>
    </submittedName>
</protein>
<organism evidence="6 7">
    <name type="scientific">Steroidobacter agaridevorans</name>
    <dbReference type="NCBI Taxonomy" id="2695856"/>
    <lineage>
        <taxon>Bacteria</taxon>
        <taxon>Pseudomonadati</taxon>
        <taxon>Pseudomonadota</taxon>
        <taxon>Gammaproteobacteria</taxon>
        <taxon>Steroidobacterales</taxon>
        <taxon>Steroidobacteraceae</taxon>
        <taxon>Steroidobacter</taxon>
    </lineage>
</organism>
<dbReference type="AlphaFoldDB" id="A0A829YKZ3"/>
<dbReference type="PRINTS" id="PR00039">
    <property type="entry name" value="HTHLYSR"/>
</dbReference>
<keyword evidence="3" id="KW-0238">DNA-binding</keyword>
<dbReference type="PANTHER" id="PTHR30118:SF15">
    <property type="entry name" value="TRANSCRIPTIONAL REGULATORY PROTEIN"/>
    <property type="match status" value="1"/>
</dbReference>
<dbReference type="Proteomes" id="UP000445000">
    <property type="component" value="Unassembled WGS sequence"/>
</dbReference>
<dbReference type="PANTHER" id="PTHR30118">
    <property type="entry name" value="HTH-TYPE TRANSCRIPTIONAL REGULATOR LEUO-RELATED"/>
    <property type="match status" value="1"/>
</dbReference>
<dbReference type="InterPro" id="IPR050389">
    <property type="entry name" value="LysR-type_TF"/>
</dbReference>
<dbReference type="GO" id="GO:0003677">
    <property type="term" value="F:DNA binding"/>
    <property type="evidence" value="ECO:0007669"/>
    <property type="project" value="UniProtKB-KW"/>
</dbReference>
<comment type="similarity">
    <text evidence="1">Belongs to the LysR transcriptional regulatory family.</text>
</comment>